<feature type="chain" id="PRO_5015482304" evidence="2">
    <location>
        <begin position="25"/>
        <end position="325"/>
    </location>
</feature>
<comment type="caution">
    <text evidence="3">The sequence shown here is derived from an EMBL/GenBank/DDBJ whole genome shotgun (WGS) entry which is preliminary data.</text>
</comment>
<proteinExistence type="inferred from homology"/>
<organism evidence="3 4">
    <name type="scientific">Teichococcus aestuarii</name>
    <dbReference type="NCBI Taxonomy" id="568898"/>
    <lineage>
        <taxon>Bacteria</taxon>
        <taxon>Pseudomonadati</taxon>
        <taxon>Pseudomonadota</taxon>
        <taxon>Alphaproteobacteria</taxon>
        <taxon>Acetobacterales</taxon>
        <taxon>Roseomonadaceae</taxon>
        <taxon>Roseomonas</taxon>
    </lineage>
</organism>
<dbReference type="EMBL" id="PDOA01000042">
    <property type="protein sequence ID" value="PWC26416.1"/>
    <property type="molecule type" value="Genomic_DNA"/>
</dbReference>
<evidence type="ECO:0000256" key="2">
    <source>
        <dbReference type="SAM" id="SignalP"/>
    </source>
</evidence>
<dbReference type="PANTHER" id="PTHR42928">
    <property type="entry name" value="TRICARBOXYLATE-BINDING PROTEIN"/>
    <property type="match status" value="1"/>
</dbReference>
<dbReference type="InterPro" id="IPR042100">
    <property type="entry name" value="Bug_dom1"/>
</dbReference>
<dbReference type="Gene3D" id="3.40.190.10">
    <property type="entry name" value="Periplasmic binding protein-like II"/>
    <property type="match status" value="1"/>
</dbReference>
<dbReference type="RefSeq" id="WP_109519308.1">
    <property type="nucleotide sequence ID" value="NZ_PDOA01000042.1"/>
</dbReference>
<dbReference type="SUPFAM" id="SSF53850">
    <property type="entry name" value="Periplasmic binding protein-like II"/>
    <property type="match status" value="1"/>
</dbReference>
<sequence>MIVRRTFLGASTAALFATPGLARAASWPERPLRLVVPYPPGGAVDIAARLIADGLGARLGQSVVVENRPGGGGTIGTAAVAHAEADGYTLGASAVNTLAINQFLYSNLPYDPEKDLVPVSLGWEAPLVVVVPAEHVPARTLSEFVAWAKKQPQGITFGSSGIGTTVHLSGEMLCRRTGIQGLHVPFKGGSEALTGMLRGDIQLVVDNVPTALANLRGGRLRALAVTSAERWPDLPDIPTMAEAGVADFAVTSWGAVTVPAGTPAPVVERLSRAMREAAADPALQKRFAQTGTRALGTTPQEAAARAAKERPMWQELVRVSGATLD</sequence>
<reference evidence="4" key="1">
    <citation type="submission" date="2017-10" db="EMBL/GenBank/DDBJ databases">
        <authorList>
            <person name="Toshchakov S.V."/>
            <person name="Goeva M.A."/>
        </authorList>
    </citation>
    <scope>NUCLEOTIDE SEQUENCE [LARGE SCALE GENOMIC DNA]</scope>
    <source>
        <strain evidence="4">JR1/69-1-13</strain>
    </source>
</reference>
<dbReference type="OrthoDB" id="7254329at2"/>
<keyword evidence="4" id="KW-1185">Reference proteome</keyword>
<comment type="similarity">
    <text evidence="1">Belongs to the UPF0065 (bug) family.</text>
</comment>
<feature type="signal peptide" evidence="2">
    <location>
        <begin position="1"/>
        <end position="24"/>
    </location>
</feature>
<name>A0A2U1UXL3_9PROT</name>
<protein>
    <submittedName>
        <fullName evidence="3">Twin-arginine translocation pathway signal protein</fullName>
    </submittedName>
</protein>
<gene>
    <name evidence="3" type="ORF">CR165_23300</name>
</gene>
<dbReference type="InterPro" id="IPR005064">
    <property type="entry name" value="BUG"/>
</dbReference>
<evidence type="ECO:0000313" key="3">
    <source>
        <dbReference type="EMBL" id="PWC26416.1"/>
    </source>
</evidence>
<dbReference type="Proteomes" id="UP000245048">
    <property type="component" value="Unassembled WGS sequence"/>
</dbReference>
<dbReference type="Pfam" id="PF03401">
    <property type="entry name" value="TctC"/>
    <property type="match status" value="1"/>
</dbReference>
<evidence type="ECO:0000313" key="4">
    <source>
        <dbReference type="Proteomes" id="UP000245048"/>
    </source>
</evidence>
<keyword evidence="2" id="KW-0732">Signal</keyword>
<dbReference type="Gene3D" id="3.40.190.150">
    <property type="entry name" value="Bordetella uptake gene, domain 1"/>
    <property type="match status" value="1"/>
</dbReference>
<evidence type="ECO:0000256" key="1">
    <source>
        <dbReference type="ARBA" id="ARBA00006987"/>
    </source>
</evidence>
<dbReference type="AlphaFoldDB" id="A0A2U1UXL3"/>
<accession>A0A2U1UXL3</accession>
<dbReference type="PANTHER" id="PTHR42928:SF5">
    <property type="entry name" value="BLR1237 PROTEIN"/>
    <property type="match status" value="1"/>
</dbReference>
<dbReference type="PIRSF" id="PIRSF017082">
    <property type="entry name" value="YflP"/>
    <property type="match status" value="1"/>
</dbReference>
<dbReference type="CDD" id="cd07012">
    <property type="entry name" value="PBP2_Bug_TTT"/>
    <property type="match status" value="1"/>
</dbReference>